<dbReference type="InterPro" id="IPR049245">
    <property type="entry name" value="DUF6880"/>
</dbReference>
<accession>A0A1G4TCF9</accession>
<reference evidence="2" key="1">
    <citation type="submission" date="2016-10" db="EMBL/GenBank/DDBJ databases">
        <authorList>
            <person name="Varghese N."/>
            <person name="Submissions S."/>
        </authorList>
    </citation>
    <scope>NUCLEOTIDE SEQUENCE [LARGE SCALE GENOMIC DNA]</scope>
    <source>
        <strain evidence="2">CGMCC 1.3431</strain>
    </source>
</reference>
<dbReference type="AlphaFoldDB" id="A0A1G4TCF9"/>
<dbReference type="EMBL" id="FMTS01000007">
    <property type="protein sequence ID" value="SCW78269.1"/>
    <property type="molecule type" value="Genomic_DNA"/>
</dbReference>
<evidence type="ECO:0000313" key="2">
    <source>
        <dbReference type="Proteomes" id="UP000199150"/>
    </source>
</evidence>
<organism evidence="1 2">
    <name type="scientific">Asticcacaulis taihuensis</name>
    <dbReference type="NCBI Taxonomy" id="260084"/>
    <lineage>
        <taxon>Bacteria</taxon>
        <taxon>Pseudomonadati</taxon>
        <taxon>Pseudomonadota</taxon>
        <taxon>Alphaproteobacteria</taxon>
        <taxon>Caulobacterales</taxon>
        <taxon>Caulobacteraceae</taxon>
        <taxon>Asticcacaulis</taxon>
    </lineage>
</organism>
<name>A0A1G4TCF9_9CAUL</name>
<dbReference type="Proteomes" id="UP000199150">
    <property type="component" value="Unassembled WGS sequence"/>
</dbReference>
<dbReference type="OrthoDB" id="7183688at2"/>
<sequence>MASKTTLNAQNLETLGAAHLARLLIEISEGNANTKRRLRLELAGSESPSKLGNEIRKRLTAIGAATTNVGWRTLKGFRTDLNTQRRLIAEQVTTAAPQDSHDLIWQFIALGDAVIERTSDASGGVREVMASACQDAATISAVARPAVDDLVMRITAAQMANSYGQNDALIPLLAPFLGEDGLLRLRAAILAAAGEPVASPATRPRPVKRWRKRVLAASEALRKRTRAESTRVALLAIADALGDVDAFIALMADAYLPATAAQIAHRLLKAGRATDALKALNSARQNPRFEMPTEWINARIEALEALDRKDEAQTVRLERFRRTLQPDYLRAYLKRLPYFDDIEAEDAELDLVKAWPDANVALALLIGWPSLERAAQLVIDRVREMDGNDGERLTYAADRLSSRYPLAALLLQRQIVEARLASFSEAAHEAAVLPFLEAESLARHIDDFGRHDPHDIWRKKLANTYARRTIFWKGVF</sequence>
<evidence type="ECO:0000313" key="1">
    <source>
        <dbReference type="EMBL" id="SCW78269.1"/>
    </source>
</evidence>
<gene>
    <name evidence="1" type="ORF">SAMN02927928_3366</name>
</gene>
<protein>
    <submittedName>
        <fullName evidence="1">Uncharacterized protein</fullName>
    </submittedName>
</protein>
<keyword evidence="2" id="KW-1185">Reference proteome</keyword>
<dbReference type="RefSeq" id="WP_090650239.1">
    <property type="nucleotide sequence ID" value="NZ_CBCRYE010000007.1"/>
</dbReference>
<proteinExistence type="predicted"/>
<dbReference type="Pfam" id="PF21810">
    <property type="entry name" value="DUF6880"/>
    <property type="match status" value="1"/>
</dbReference>
<dbReference type="STRING" id="260084.SAMN02927928_3366"/>